<evidence type="ECO:0000313" key="4">
    <source>
        <dbReference type="Proteomes" id="UP001630127"/>
    </source>
</evidence>
<dbReference type="Proteomes" id="UP001630127">
    <property type="component" value="Unassembled WGS sequence"/>
</dbReference>
<evidence type="ECO:0000313" key="3">
    <source>
        <dbReference type="EMBL" id="KAL3512640.1"/>
    </source>
</evidence>
<gene>
    <name evidence="3" type="ORF">ACH5RR_025357</name>
</gene>
<comment type="caution">
    <text evidence="3">The sequence shown here is derived from an EMBL/GenBank/DDBJ whole genome shotgun (WGS) entry which is preliminary data.</text>
</comment>
<reference evidence="3 4" key="1">
    <citation type="submission" date="2024-11" db="EMBL/GenBank/DDBJ databases">
        <title>A near-complete genome assembly of Cinchona calisaya.</title>
        <authorList>
            <person name="Lian D.C."/>
            <person name="Zhao X.W."/>
            <person name="Wei L."/>
        </authorList>
    </citation>
    <scope>NUCLEOTIDE SEQUENCE [LARGE SCALE GENOMIC DNA]</scope>
    <source>
        <tissue evidence="3">Nenye</tissue>
    </source>
</reference>
<proteinExistence type="inferred from homology"/>
<feature type="domain" description="UFSP2 second" evidence="2">
    <location>
        <begin position="275"/>
        <end position="415"/>
    </location>
</feature>
<dbReference type="EMBL" id="JBJUIK010000011">
    <property type="protein sequence ID" value="KAL3512640.1"/>
    <property type="molecule type" value="Genomic_DNA"/>
</dbReference>
<keyword evidence="4" id="KW-1185">Reference proteome</keyword>
<evidence type="ECO:0000259" key="2">
    <source>
        <dbReference type="Pfam" id="PF20908"/>
    </source>
</evidence>
<dbReference type="AlphaFoldDB" id="A0ABD2Z2R7"/>
<dbReference type="PANTHER" id="PTHR48153">
    <property type="entry name" value="UFM1-SPECIFIC PROTEASE 2"/>
    <property type="match status" value="1"/>
</dbReference>
<evidence type="ECO:0000256" key="1">
    <source>
        <dbReference type="ARBA" id="ARBA00008552"/>
    </source>
</evidence>
<comment type="similarity">
    <text evidence="1">Belongs to the peptidase C78 family.</text>
</comment>
<sequence>MEKTSIRILCRRLVIPKLNHHDNEAKIPQIQWLIGSQFFPSNTIISTIRCIHFPNSPDFSKESDDIRILVPKGFEVVGALIARSDLNIENTAREAIDAAAKLRKLLYSDVAGNDFKDHSLVGAVVDLNNSEESQFFVLRGGNSRNIERVGSVVYEEQPEKYVWEKGCLLQCEIPIKLPVYYPANNPKDVEKMYIRATENVVSNLMGPNTTFILEANEPSAGERPVVLHGTDLDISKEISSAIAQESGIKKLACSYLCSKAGDTTSYASLEENADRIRVSILSNRSKSSSKPAAPIAEYYPASEETKILVVDHKLEVICYAAKDLSLASAIFKLIIPAIVDQLYSLRNKILPNLLTQHPQLQPCHFVPPGFLPPITVIYDVSYGEMEMKQVEVRKSLHIRLGLPLDRPLLRIVNSIKLFVTDNNTRGNTIRKGTSLLKDVHLGIPCSGVSGGAVSLIQGSYEYYHYLLGGFDDSTIVSWFRLQNYVASMSLHTVRFEPPTMATFKSYPATPSSLSSYSSSFPMLYTHHSSIPKLFQITRLPHVLRPLSLSSSPISLFLNLAISSRKPKPTKPTNPRTRTLIKR</sequence>
<name>A0ABD2Z2R7_9GENT</name>
<protein>
    <recommendedName>
        <fullName evidence="2">UFSP2 second domain-containing protein</fullName>
    </recommendedName>
</protein>
<accession>A0ABD2Z2R7</accession>
<organism evidence="3 4">
    <name type="scientific">Cinchona calisaya</name>
    <dbReference type="NCBI Taxonomy" id="153742"/>
    <lineage>
        <taxon>Eukaryota</taxon>
        <taxon>Viridiplantae</taxon>
        <taxon>Streptophyta</taxon>
        <taxon>Embryophyta</taxon>
        <taxon>Tracheophyta</taxon>
        <taxon>Spermatophyta</taxon>
        <taxon>Magnoliopsida</taxon>
        <taxon>eudicotyledons</taxon>
        <taxon>Gunneridae</taxon>
        <taxon>Pentapetalae</taxon>
        <taxon>asterids</taxon>
        <taxon>lamiids</taxon>
        <taxon>Gentianales</taxon>
        <taxon>Rubiaceae</taxon>
        <taxon>Cinchonoideae</taxon>
        <taxon>Cinchoneae</taxon>
        <taxon>Cinchona</taxon>
    </lineage>
</organism>
<dbReference type="Pfam" id="PF20908">
    <property type="entry name" value="UfSP2_N"/>
    <property type="match status" value="1"/>
</dbReference>
<dbReference type="PANTHER" id="PTHR48153:SF2">
    <property type="entry name" value="UFM1-SPECIFIC PROTEASE 2"/>
    <property type="match status" value="1"/>
</dbReference>
<dbReference type="InterPro" id="IPR049387">
    <property type="entry name" value="UFSP2-like_2nd"/>
</dbReference>